<dbReference type="AlphaFoldDB" id="A0A1T4Y055"/>
<accession>A0A1T4Y055</accession>
<keyword evidence="1" id="KW-0472">Membrane</keyword>
<feature type="transmembrane region" description="Helical" evidence="1">
    <location>
        <begin position="16"/>
        <end position="35"/>
    </location>
</feature>
<protein>
    <submittedName>
        <fullName evidence="2">Uncharacterized protein</fullName>
    </submittedName>
</protein>
<proteinExistence type="predicted"/>
<evidence type="ECO:0000313" key="2">
    <source>
        <dbReference type="EMBL" id="SKA95182.1"/>
    </source>
</evidence>
<dbReference type="STRING" id="48467.SAMN02745166_02303"/>
<dbReference type="Proteomes" id="UP000190774">
    <property type="component" value="Unassembled WGS sequence"/>
</dbReference>
<evidence type="ECO:0000313" key="3">
    <source>
        <dbReference type="Proteomes" id="UP000190774"/>
    </source>
</evidence>
<dbReference type="EMBL" id="FUYE01000006">
    <property type="protein sequence ID" value="SKA95182.1"/>
    <property type="molecule type" value="Genomic_DNA"/>
</dbReference>
<gene>
    <name evidence="2" type="ORF">SAMN02745166_02303</name>
</gene>
<keyword evidence="1" id="KW-1133">Transmembrane helix</keyword>
<keyword evidence="3" id="KW-1185">Reference proteome</keyword>
<organism evidence="2 3">
    <name type="scientific">Prosthecobacter debontii</name>
    <dbReference type="NCBI Taxonomy" id="48467"/>
    <lineage>
        <taxon>Bacteria</taxon>
        <taxon>Pseudomonadati</taxon>
        <taxon>Verrucomicrobiota</taxon>
        <taxon>Verrucomicrobiia</taxon>
        <taxon>Verrucomicrobiales</taxon>
        <taxon>Verrucomicrobiaceae</taxon>
        <taxon>Prosthecobacter</taxon>
    </lineage>
</organism>
<keyword evidence="1" id="KW-0812">Transmembrane</keyword>
<evidence type="ECO:0000256" key="1">
    <source>
        <dbReference type="SAM" id="Phobius"/>
    </source>
</evidence>
<sequence length="77" mass="8187">MFGMIPPIVQMTLEQALTAAVVALAGCVGGLFTWFKGQFARVAEKLEECERDREALWARVASLAAASGLDGTDLSAE</sequence>
<name>A0A1T4Y055_9BACT</name>
<reference evidence="3" key="1">
    <citation type="submission" date="2017-02" db="EMBL/GenBank/DDBJ databases">
        <authorList>
            <person name="Varghese N."/>
            <person name="Submissions S."/>
        </authorList>
    </citation>
    <scope>NUCLEOTIDE SEQUENCE [LARGE SCALE GENOMIC DNA]</scope>
    <source>
        <strain evidence="3">ATCC 700200</strain>
    </source>
</reference>